<accession>Q2H4J7</accession>
<evidence type="ECO:0000256" key="1">
    <source>
        <dbReference type="SAM" id="MobiDB-lite"/>
    </source>
</evidence>
<name>Q2H4J7_CHAGB</name>
<dbReference type="HOGENOM" id="CLU_1959312_0_0_1"/>
<evidence type="ECO:0000313" key="3">
    <source>
        <dbReference type="Proteomes" id="UP000001056"/>
    </source>
</evidence>
<gene>
    <name evidence="2" type="ORF">CHGG_06418</name>
</gene>
<evidence type="ECO:0000313" key="2">
    <source>
        <dbReference type="EMBL" id="EAQ89799.1"/>
    </source>
</evidence>
<reference evidence="3" key="1">
    <citation type="journal article" date="2015" name="Genome Announc.">
        <title>Draft genome sequence of the cellulolytic fungus Chaetomium globosum.</title>
        <authorList>
            <person name="Cuomo C.A."/>
            <person name="Untereiner W.A."/>
            <person name="Ma L.-J."/>
            <person name="Grabherr M."/>
            <person name="Birren B.W."/>
        </authorList>
    </citation>
    <scope>NUCLEOTIDE SEQUENCE [LARGE SCALE GENOMIC DNA]</scope>
    <source>
        <strain evidence="3">ATCC 6205 / CBS 148.51 / DSM 1962 / NBRC 6347 / NRRL 1970</strain>
    </source>
</reference>
<feature type="region of interest" description="Disordered" evidence="1">
    <location>
        <begin position="1"/>
        <end position="64"/>
    </location>
</feature>
<dbReference type="GeneID" id="4390854"/>
<dbReference type="Proteomes" id="UP000001056">
    <property type="component" value="Unassembled WGS sequence"/>
</dbReference>
<dbReference type="AlphaFoldDB" id="Q2H4J7"/>
<keyword evidence="3" id="KW-1185">Reference proteome</keyword>
<dbReference type="VEuPathDB" id="FungiDB:CHGG_06418"/>
<dbReference type="EMBL" id="CH408031">
    <property type="protein sequence ID" value="EAQ89799.1"/>
    <property type="molecule type" value="Genomic_DNA"/>
</dbReference>
<feature type="compositionally biased region" description="Basic residues" evidence="1">
    <location>
        <begin position="1"/>
        <end position="10"/>
    </location>
</feature>
<proteinExistence type="predicted"/>
<dbReference type="RefSeq" id="XP_001222513.1">
    <property type="nucleotide sequence ID" value="XM_001222512.1"/>
</dbReference>
<dbReference type="InParanoid" id="Q2H4J7"/>
<protein>
    <submittedName>
        <fullName evidence="2">Uncharacterized protein</fullName>
    </submittedName>
</protein>
<sequence length="128" mass="13654">MCGLQHRAHRGSLSFQQPPLPAAEHRPEPARASRAGPGGTGEQTVRLPQDSLTGEPSPGEPATHTGIRFVVRFKTQEACHPLADFYPVTGIASVISAGPWGNDGGDRSLRLVSGRWQTGITILRLEAP</sequence>
<organism evidence="2 3">
    <name type="scientific">Chaetomium globosum (strain ATCC 6205 / CBS 148.51 / DSM 1962 / NBRC 6347 / NRRL 1970)</name>
    <name type="common">Soil fungus</name>
    <dbReference type="NCBI Taxonomy" id="306901"/>
    <lineage>
        <taxon>Eukaryota</taxon>
        <taxon>Fungi</taxon>
        <taxon>Dikarya</taxon>
        <taxon>Ascomycota</taxon>
        <taxon>Pezizomycotina</taxon>
        <taxon>Sordariomycetes</taxon>
        <taxon>Sordariomycetidae</taxon>
        <taxon>Sordariales</taxon>
        <taxon>Chaetomiaceae</taxon>
        <taxon>Chaetomium</taxon>
    </lineage>
</organism>